<keyword evidence="8" id="KW-0479">Metal-binding</keyword>
<dbReference type="PANTHER" id="PTHR10885:SF0">
    <property type="entry name" value="ISOPENTENYL-DIPHOSPHATE DELTA-ISOMERASE"/>
    <property type="match status" value="1"/>
</dbReference>
<accession>A0A8K0K8J6</accession>
<dbReference type="UniPathway" id="UPA00059">
    <property type="reaction ID" value="UER00104"/>
</dbReference>
<dbReference type="GO" id="GO:0050992">
    <property type="term" value="P:dimethylallyl diphosphate biosynthetic process"/>
    <property type="evidence" value="ECO:0007669"/>
    <property type="project" value="UniProtKB-UniPathway"/>
</dbReference>
<evidence type="ECO:0000313" key="16">
    <source>
        <dbReference type="EMBL" id="KAG8229661.1"/>
    </source>
</evidence>
<dbReference type="InterPro" id="IPR011876">
    <property type="entry name" value="IsopentenylPP_isomerase_typ1"/>
</dbReference>
<comment type="pathway">
    <text evidence="4">Isoprenoid biosynthesis; dimethylallyl diphosphate biosynthesis; dimethylallyl diphosphate from isopentenyl diphosphate: step 1/1.</text>
</comment>
<dbReference type="InterPro" id="IPR000086">
    <property type="entry name" value="NUDIX_hydrolase_dom"/>
</dbReference>
<reference evidence="16" key="2">
    <citation type="submission" date="2017-10" db="EMBL/GenBank/DDBJ databases">
        <title>Ladona fulva Genome sequencing and assembly.</title>
        <authorList>
            <person name="Murali S."/>
            <person name="Richards S."/>
            <person name="Bandaranaike D."/>
            <person name="Bellair M."/>
            <person name="Blankenburg K."/>
            <person name="Chao H."/>
            <person name="Dinh H."/>
            <person name="Doddapaneni H."/>
            <person name="Dugan-Rocha S."/>
            <person name="Elkadiri S."/>
            <person name="Gnanaolivu R."/>
            <person name="Hernandez B."/>
            <person name="Skinner E."/>
            <person name="Javaid M."/>
            <person name="Lee S."/>
            <person name="Li M."/>
            <person name="Ming W."/>
            <person name="Munidasa M."/>
            <person name="Muniz J."/>
            <person name="Nguyen L."/>
            <person name="Hughes D."/>
            <person name="Osuji N."/>
            <person name="Pu L.-L."/>
            <person name="Puazo M."/>
            <person name="Qu C."/>
            <person name="Quiroz J."/>
            <person name="Raj R."/>
            <person name="Weissenberger G."/>
            <person name="Xin Y."/>
            <person name="Zou X."/>
            <person name="Han Y."/>
            <person name="Worley K."/>
            <person name="Muzny D."/>
            <person name="Gibbs R."/>
        </authorList>
    </citation>
    <scope>NUCLEOTIDE SEQUENCE</scope>
    <source>
        <strain evidence="16">Sampled in the wild</strain>
    </source>
</reference>
<dbReference type="GO" id="GO:0004452">
    <property type="term" value="F:isopentenyl-diphosphate delta-isomerase activity"/>
    <property type="evidence" value="ECO:0007669"/>
    <property type="project" value="UniProtKB-EC"/>
</dbReference>
<dbReference type="AlphaFoldDB" id="A0A8K0K8J6"/>
<evidence type="ECO:0000256" key="10">
    <source>
        <dbReference type="ARBA" id="ARBA00022842"/>
    </source>
</evidence>
<evidence type="ECO:0000256" key="9">
    <source>
        <dbReference type="ARBA" id="ARBA00022778"/>
    </source>
</evidence>
<keyword evidence="9" id="KW-0756">Sterol biosynthesis</keyword>
<name>A0A8K0K8J6_LADFU</name>
<evidence type="ECO:0000256" key="1">
    <source>
        <dbReference type="ARBA" id="ARBA00000374"/>
    </source>
</evidence>
<keyword evidence="10" id="KW-0460">Magnesium</keyword>
<evidence type="ECO:0000256" key="3">
    <source>
        <dbReference type="ARBA" id="ARBA00003951"/>
    </source>
</evidence>
<dbReference type="NCBIfam" id="TIGR02150">
    <property type="entry name" value="IPP_isom_1"/>
    <property type="match status" value="1"/>
</dbReference>
<dbReference type="FunFam" id="3.90.79.10:FF:000012">
    <property type="entry name" value="Isopentenyl-diphosphate Delta-isomerase 1"/>
    <property type="match status" value="1"/>
</dbReference>
<evidence type="ECO:0000259" key="15">
    <source>
        <dbReference type="PROSITE" id="PS51462"/>
    </source>
</evidence>
<comment type="function">
    <text evidence="3">Catalyzes the 1,3-allylic rearrangement of the homoallylic substrate isopentenyl (IPP) to its highly electrophilic allylic isomer, dimethylallyl diphosphate (DMAPP).</text>
</comment>
<dbReference type="GO" id="GO:0046872">
    <property type="term" value="F:metal ion binding"/>
    <property type="evidence" value="ECO:0007669"/>
    <property type="project" value="UniProtKB-KW"/>
</dbReference>
<comment type="catalytic activity">
    <reaction evidence="1">
        <text>isopentenyl diphosphate = dimethylallyl diphosphate</text>
        <dbReference type="Rhea" id="RHEA:23284"/>
        <dbReference type="ChEBI" id="CHEBI:57623"/>
        <dbReference type="ChEBI" id="CHEBI:128769"/>
        <dbReference type="EC" id="5.3.3.2"/>
    </reaction>
</comment>
<dbReference type="PANTHER" id="PTHR10885">
    <property type="entry name" value="ISOPENTENYL-DIPHOSPHATE DELTA-ISOMERASE"/>
    <property type="match status" value="1"/>
</dbReference>
<sequence>MKFLTQCLQHSRKIMRKNYSVALNGMNIHPDQATSFDEPCILVNENDEIIGKASKRDCHMVGGDKSNKGLLLHRAFSVFIFNSKGEMLVQRRSSQKVTFPGEFANACCSHPLYVKEEMQEDGRDNQEENKVTAIGVKRAASRRLNFELGIPTDMTKPENFLYLTRFHYHSLSGVDDNVKTETLLRKGNPVWGEHEIDYILVLKGDMEIKPNPNEVMEVRLITRSGLVPFLESLSQKGIKITPWFHLIVKTWLPLWWDNLHQLEKFQDHHTIHRL</sequence>
<keyword evidence="9" id="KW-0753">Steroid metabolism</keyword>
<dbReference type="Gene3D" id="3.90.79.10">
    <property type="entry name" value="Nucleoside Triphosphate Pyrophosphohydrolase"/>
    <property type="match status" value="1"/>
</dbReference>
<evidence type="ECO:0000256" key="8">
    <source>
        <dbReference type="ARBA" id="ARBA00022723"/>
    </source>
</evidence>
<keyword evidence="9" id="KW-0153">Cholesterol metabolism</keyword>
<keyword evidence="12" id="KW-0443">Lipid metabolism</keyword>
<dbReference type="EC" id="5.3.3.2" evidence="6"/>
<evidence type="ECO:0000256" key="5">
    <source>
        <dbReference type="ARBA" id="ARBA00007579"/>
    </source>
</evidence>
<keyword evidence="14" id="KW-0413">Isomerase</keyword>
<protein>
    <recommendedName>
        <fullName evidence="6">isopentenyl-diphosphate Delta-isomerase</fullName>
        <ecNumber evidence="6">5.3.3.2</ecNumber>
    </recommendedName>
</protein>
<gene>
    <name evidence="16" type="ORF">J437_LFUL008593</name>
</gene>
<evidence type="ECO:0000256" key="14">
    <source>
        <dbReference type="ARBA" id="ARBA00023235"/>
    </source>
</evidence>
<comment type="similarity">
    <text evidence="5">Belongs to the IPP isomerase type 1 family.</text>
</comment>
<keyword evidence="7" id="KW-0444">Lipid biosynthesis</keyword>
<keyword evidence="9" id="KW-1207">Sterol metabolism</keyword>
<evidence type="ECO:0000256" key="11">
    <source>
        <dbReference type="ARBA" id="ARBA00022955"/>
    </source>
</evidence>
<dbReference type="InterPro" id="IPR015797">
    <property type="entry name" value="NUDIX_hydrolase-like_dom_sf"/>
</dbReference>
<dbReference type="Pfam" id="PF00293">
    <property type="entry name" value="NUDIX"/>
    <property type="match status" value="1"/>
</dbReference>
<keyword evidence="17" id="KW-1185">Reference proteome</keyword>
<proteinExistence type="inferred from homology"/>
<dbReference type="EMBL" id="KZ308438">
    <property type="protein sequence ID" value="KAG8229661.1"/>
    <property type="molecule type" value="Genomic_DNA"/>
</dbReference>
<evidence type="ECO:0000256" key="12">
    <source>
        <dbReference type="ARBA" id="ARBA00023098"/>
    </source>
</evidence>
<evidence type="ECO:0000256" key="7">
    <source>
        <dbReference type="ARBA" id="ARBA00022516"/>
    </source>
</evidence>
<evidence type="ECO:0000256" key="2">
    <source>
        <dbReference type="ARBA" id="ARBA00001946"/>
    </source>
</evidence>
<dbReference type="SUPFAM" id="SSF55811">
    <property type="entry name" value="Nudix"/>
    <property type="match status" value="1"/>
</dbReference>
<dbReference type="GO" id="GO:0009240">
    <property type="term" value="P:isopentenyl diphosphate biosynthetic process"/>
    <property type="evidence" value="ECO:0007669"/>
    <property type="project" value="TreeGrafter"/>
</dbReference>
<dbReference type="CDD" id="cd02885">
    <property type="entry name" value="NUDIX_IPP_Isomerase"/>
    <property type="match status" value="1"/>
</dbReference>
<reference evidence="16" key="1">
    <citation type="submission" date="2013-04" db="EMBL/GenBank/DDBJ databases">
        <authorList>
            <person name="Qu J."/>
            <person name="Murali S.C."/>
            <person name="Bandaranaike D."/>
            <person name="Bellair M."/>
            <person name="Blankenburg K."/>
            <person name="Chao H."/>
            <person name="Dinh H."/>
            <person name="Doddapaneni H."/>
            <person name="Downs B."/>
            <person name="Dugan-Rocha S."/>
            <person name="Elkadiri S."/>
            <person name="Gnanaolivu R.D."/>
            <person name="Hernandez B."/>
            <person name="Javaid M."/>
            <person name="Jayaseelan J.C."/>
            <person name="Lee S."/>
            <person name="Li M."/>
            <person name="Ming W."/>
            <person name="Munidasa M."/>
            <person name="Muniz J."/>
            <person name="Nguyen L."/>
            <person name="Ongeri F."/>
            <person name="Osuji N."/>
            <person name="Pu L.-L."/>
            <person name="Puazo M."/>
            <person name="Qu C."/>
            <person name="Quiroz J."/>
            <person name="Raj R."/>
            <person name="Weissenberger G."/>
            <person name="Xin Y."/>
            <person name="Zou X."/>
            <person name="Han Y."/>
            <person name="Richards S."/>
            <person name="Worley K."/>
            <person name="Muzny D."/>
            <person name="Gibbs R."/>
        </authorList>
    </citation>
    <scope>NUCLEOTIDE SEQUENCE</scope>
    <source>
        <strain evidence="16">Sampled in the wild</strain>
    </source>
</reference>
<organism evidence="16 17">
    <name type="scientific">Ladona fulva</name>
    <name type="common">Scarce chaser dragonfly</name>
    <name type="synonym">Libellula fulva</name>
    <dbReference type="NCBI Taxonomy" id="123851"/>
    <lineage>
        <taxon>Eukaryota</taxon>
        <taxon>Metazoa</taxon>
        <taxon>Ecdysozoa</taxon>
        <taxon>Arthropoda</taxon>
        <taxon>Hexapoda</taxon>
        <taxon>Insecta</taxon>
        <taxon>Pterygota</taxon>
        <taxon>Palaeoptera</taxon>
        <taxon>Odonata</taxon>
        <taxon>Epiprocta</taxon>
        <taxon>Anisoptera</taxon>
        <taxon>Libelluloidea</taxon>
        <taxon>Libellulidae</taxon>
        <taxon>Ladona</taxon>
    </lineage>
</organism>
<comment type="cofactor">
    <cofactor evidence="2">
        <name>Mg(2+)</name>
        <dbReference type="ChEBI" id="CHEBI:18420"/>
    </cofactor>
</comment>
<evidence type="ECO:0000256" key="13">
    <source>
        <dbReference type="ARBA" id="ARBA00023229"/>
    </source>
</evidence>
<dbReference type="Proteomes" id="UP000792457">
    <property type="component" value="Unassembled WGS sequence"/>
</dbReference>
<comment type="caution">
    <text evidence="16">The sequence shown here is derived from an EMBL/GenBank/DDBJ whole genome shotgun (WGS) entry which is preliminary data.</text>
</comment>
<evidence type="ECO:0000313" key="17">
    <source>
        <dbReference type="Proteomes" id="UP000792457"/>
    </source>
</evidence>
<evidence type="ECO:0000256" key="6">
    <source>
        <dbReference type="ARBA" id="ARBA00012057"/>
    </source>
</evidence>
<feature type="domain" description="Nudix hydrolase" evidence="15">
    <location>
        <begin position="71"/>
        <end position="246"/>
    </location>
</feature>
<keyword evidence="13" id="KW-0414">Isoprene biosynthesis</keyword>
<keyword evidence="9" id="KW-0152">Cholesterol biosynthesis</keyword>
<keyword evidence="11" id="KW-0752">Steroid biosynthesis</keyword>
<dbReference type="PROSITE" id="PS51462">
    <property type="entry name" value="NUDIX"/>
    <property type="match status" value="1"/>
</dbReference>
<dbReference type="GO" id="GO:0006695">
    <property type="term" value="P:cholesterol biosynthetic process"/>
    <property type="evidence" value="ECO:0007669"/>
    <property type="project" value="UniProtKB-KW"/>
</dbReference>
<dbReference type="PIRSF" id="PIRSF018427">
    <property type="entry name" value="Isopntndiph_ism"/>
    <property type="match status" value="1"/>
</dbReference>
<dbReference type="GO" id="GO:0005737">
    <property type="term" value="C:cytoplasm"/>
    <property type="evidence" value="ECO:0007669"/>
    <property type="project" value="TreeGrafter"/>
</dbReference>
<evidence type="ECO:0000256" key="4">
    <source>
        <dbReference type="ARBA" id="ARBA00004826"/>
    </source>
</evidence>